<sequence>MATRDNDPSAATAETPARIAVCSSHHPNTAQRERRPLSNSLGKATLSILGPRLSLRDGDAAWRLGPGVVGWPVNFRDVIFTLKTQKEPHSINNQDVAPPPPVLGGEQLKSNRPRSQNIETLFTAWGPNNTCNAQTSSKQVVWLLLLLQIQASTSPKFRPPLREQLRRQHTHGATSSKSSSHPLSTPVLEISVPNTNASPAGSQSRPSLASERKEAPTAEPDYAPRVPSSHFPNSGCIQAELSHADGSV</sequence>
<organism evidence="2 3">
    <name type="scientific">Colletotrichum kahawae</name>
    <name type="common">Coffee berry disease fungus</name>
    <dbReference type="NCBI Taxonomy" id="34407"/>
    <lineage>
        <taxon>Eukaryota</taxon>
        <taxon>Fungi</taxon>
        <taxon>Dikarya</taxon>
        <taxon>Ascomycota</taxon>
        <taxon>Pezizomycotina</taxon>
        <taxon>Sordariomycetes</taxon>
        <taxon>Hypocreomycetidae</taxon>
        <taxon>Glomerellales</taxon>
        <taxon>Glomerellaceae</taxon>
        <taxon>Colletotrichum</taxon>
        <taxon>Colletotrichum gloeosporioides species complex</taxon>
    </lineage>
</organism>
<accession>A0AAD9YU81</accession>
<gene>
    <name evidence="2" type="ORF">CKAH01_02958</name>
</gene>
<dbReference type="EMBL" id="VYYT01000002">
    <property type="protein sequence ID" value="KAK2779610.1"/>
    <property type="molecule type" value="Genomic_DNA"/>
</dbReference>
<feature type="compositionally biased region" description="Polar residues" evidence="1">
    <location>
        <begin position="192"/>
        <end position="207"/>
    </location>
</feature>
<evidence type="ECO:0000256" key="1">
    <source>
        <dbReference type="SAM" id="MobiDB-lite"/>
    </source>
</evidence>
<protein>
    <submittedName>
        <fullName evidence="2">Uncharacterized protein</fullName>
    </submittedName>
</protein>
<keyword evidence="3" id="KW-1185">Reference proteome</keyword>
<reference evidence="2" key="1">
    <citation type="submission" date="2023-02" db="EMBL/GenBank/DDBJ databases">
        <title>Colletotrichum kahawae CIFC_Que2 genome sequencing and assembly.</title>
        <authorList>
            <person name="Baroncelli R."/>
        </authorList>
    </citation>
    <scope>NUCLEOTIDE SEQUENCE</scope>
    <source>
        <strain evidence="2">CIFC_Que2</strain>
    </source>
</reference>
<dbReference type="AlphaFoldDB" id="A0AAD9YU81"/>
<name>A0AAD9YU81_COLKA</name>
<evidence type="ECO:0000313" key="2">
    <source>
        <dbReference type="EMBL" id="KAK2779610.1"/>
    </source>
</evidence>
<comment type="caution">
    <text evidence="2">The sequence shown here is derived from an EMBL/GenBank/DDBJ whole genome shotgun (WGS) entry which is preliminary data.</text>
</comment>
<feature type="region of interest" description="Disordered" evidence="1">
    <location>
        <begin position="165"/>
        <end position="248"/>
    </location>
</feature>
<proteinExistence type="predicted"/>
<dbReference type="Proteomes" id="UP001281614">
    <property type="component" value="Unassembled WGS sequence"/>
</dbReference>
<evidence type="ECO:0000313" key="3">
    <source>
        <dbReference type="Proteomes" id="UP001281614"/>
    </source>
</evidence>